<name>A0AAW8FDA0_9ACTN</name>
<proteinExistence type="predicted"/>
<dbReference type="AlphaFoldDB" id="A0AAW8FDA0"/>
<reference evidence="1" key="1">
    <citation type="submission" date="2023-07" db="EMBL/GenBank/DDBJ databases">
        <title>Comparative genomics of wheat-associated soil bacteria to identify genetic determinants of phenazine resistance.</title>
        <authorList>
            <person name="Mouncey N."/>
        </authorList>
    </citation>
    <scope>NUCLEOTIDE SEQUENCE</scope>
    <source>
        <strain evidence="1">V4I22</strain>
    </source>
</reference>
<organism evidence="1 2">
    <name type="scientific">Streptomyces canus</name>
    <dbReference type="NCBI Taxonomy" id="58343"/>
    <lineage>
        <taxon>Bacteria</taxon>
        <taxon>Bacillati</taxon>
        <taxon>Actinomycetota</taxon>
        <taxon>Actinomycetes</taxon>
        <taxon>Kitasatosporales</taxon>
        <taxon>Streptomycetaceae</taxon>
        <taxon>Streptomyces</taxon>
        <taxon>Streptomyces aurantiacus group</taxon>
    </lineage>
</organism>
<sequence>MSRPMVGQWTDAPGYPGYQIRVSSSNGTLWVGIRKGVGSHEYTMKVPSEQTHNAEELNAYLDTEIRTRIADMENSNG</sequence>
<comment type="caution">
    <text evidence="1">The sequence shown here is derived from an EMBL/GenBank/DDBJ whole genome shotgun (WGS) entry which is preliminary data.</text>
</comment>
<dbReference type="EMBL" id="JAUSZV010000005">
    <property type="protein sequence ID" value="MDQ0907797.1"/>
    <property type="molecule type" value="Genomic_DNA"/>
</dbReference>
<evidence type="ECO:0000313" key="1">
    <source>
        <dbReference type="EMBL" id="MDQ0907797.1"/>
    </source>
</evidence>
<accession>A0AAW8FDA0</accession>
<protein>
    <submittedName>
        <fullName evidence="1">Uncharacterized protein</fullName>
    </submittedName>
</protein>
<dbReference type="Proteomes" id="UP001234216">
    <property type="component" value="Unassembled WGS sequence"/>
</dbReference>
<gene>
    <name evidence="1" type="ORF">QFZ22_003782</name>
</gene>
<evidence type="ECO:0000313" key="2">
    <source>
        <dbReference type="Proteomes" id="UP001234216"/>
    </source>
</evidence>